<dbReference type="Proteomes" id="UP000251558">
    <property type="component" value="Unassembled WGS sequence"/>
</dbReference>
<dbReference type="EMBL" id="QMBP01000002">
    <property type="protein sequence ID" value="RAZ91929.1"/>
    <property type="molecule type" value="Genomic_DNA"/>
</dbReference>
<evidence type="ECO:0000313" key="1">
    <source>
        <dbReference type="EMBL" id="RAZ91929.1"/>
    </source>
</evidence>
<protein>
    <submittedName>
        <fullName evidence="1">Uncharacterized protein</fullName>
    </submittedName>
</protein>
<gene>
    <name evidence="1" type="ORF">DPM33_05495</name>
</gene>
<reference evidence="1 2" key="1">
    <citation type="submission" date="2018-07" db="EMBL/GenBank/DDBJ databases">
        <title>Diversity of Mesorhizobium strains in Brazil.</title>
        <authorList>
            <person name="Helene L.C.F."/>
            <person name="Dall'Agnol R."/>
            <person name="Delamuta J.R.M."/>
            <person name="Hungria M."/>
        </authorList>
    </citation>
    <scope>NUCLEOTIDE SEQUENCE [LARGE SCALE GENOMIC DNA]</scope>
    <source>
        <strain evidence="1 2">AC99b</strain>
    </source>
</reference>
<evidence type="ECO:0000313" key="2">
    <source>
        <dbReference type="Proteomes" id="UP000251558"/>
    </source>
</evidence>
<organism evidence="1 2">
    <name type="scientific">Mesorhizobium hawassense</name>
    <dbReference type="NCBI Taxonomy" id="1209954"/>
    <lineage>
        <taxon>Bacteria</taxon>
        <taxon>Pseudomonadati</taxon>
        <taxon>Pseudomonadota</taxon>
        <taxon>Alphaproteobacteria</taxon>
        <taxon>Hyphomicrobiales</taxon>
        <taxon>Phyllobacteriaceae</taxon>
        <taxon>Mesorhizobium</taxon>
    </lineage>
</organism>
<name>A0A330HYY9_9HYPH</name>
<comment type="caution">
    <text evidence="1">The sequence shown here is derived from an EMBL/GenBank/DDBJ whole genome shotgun (WGS) entry which is preliminary data.</text>
</comment>
<keyword evidence="2" id="KW-1185">Reference proteome</keyword>
<dbReference type="AlphaFoldDB" id="A0A330HYY9"/>
<sequence>MKIIERFQISGRGVVVVGDLQTDFRMGEKLNAIIVRPDGSKASTVAEKEYALRRIDDVAHEFEVFVLRHVDLSDVPEGSTLDLSFVPSR</sequence>
<accession>A0A330HYY9</accession>
<proteinExistence type="predicted"/>
<dbReference type="OrthoDB" id="9966808at2"/>